<gene>
    <name evidence="1" type="ORF">PXEA_LOCUS2340</name>
</gene>
<dbReference type="AlphaFoldDB" id="A0A3S4ZPU8"/>
<keyword evidence="2" id="KW-1185">Reference proteome</keyword>
<proteinExistence type="predicted"/>
<dbReference type="EMBL" id="CAAALY010005001">
    <property type="protein sequence ID" value="VEL08900.1"/>
    <property type="molecule type" value="Genomic_DNA"/>
</dbReference>
<evidence type="ECO:0000313" key="2">
    <source>
        <dbReference type="Proteomes" id="UP000784294"/>
    </source>
</evidence>
<sequence length="189" mass="21128">MNLHQKRLKAEYFQSSIVWLIRSTGLQSCPARSSLPSGADVRAHYTGLGWAIQASPRGHGNTSPIGTSNWSFCMQSFFPSRTTPMLVSPAISFTCACGSALALSTGRHNRVTRPEPGIVPGPNAMTTKNTFAQASQTFWYQADRARCKTVLLRNRNPRPFQSAESTYQQHMLWGRIRLFLREAYPLPHD</sequence>
<dbReference type="Proteomes" id="UP000784294">
    <property type="component" value="Unassembled WGS sequence"/>
</dbReference>
<evidence type="ECO:0000313" key="1">
    <source>
        <dbReference type="EMBL" id="VEL08900.1"/>
    </source>
</evidence>
<protein>
    <submittedName>
        <fullName evidence="1">Uncharacterized protein</fullName>
    </submittedName>
</protein>
<comment type="caution">
    <text evidence="1">The sequence shown here is derived from an EMBL/GenBank/DDBJ whole genome shotgun (WGS) entry which is preliminary data.</text>
</comment>
<reference evidence="1" key="1">
    <citation type="submission" date="2018-11" db="EMBL/GenBank/DDBJ databases">
        <authorList>
            <consortium name="Pathogen Informatics"/>
        </authorList>
    </citation>
    <scope>NUCLEOTIDE SEQUENCE</scope>
</reference>
<name>A0A3S4ZPU8_9PLAT</name>
<accession>A0A3S4ZPU8</accession>
<organism evidence="1 2">
    <name type="scientific">Protopolystoma xenopodis</name>
    <dbReference type="NCBI Taxonomy" id="117903"/>
    <lineage>
        <taxon>Eukaryota</taxon>
        <taxon>Metazoa</taxon>
        <taxon>Spiralia</taxon>
        <taxon>Lophotrochozoa</taxon>
        <taxon>Platyhelminthes</taxon>
        <taxon>Monogenea</taxon>
        <taxon>Polyopisthocotylea</taxon>
        <taxon>Polystomatidea</taxon>
        <taxon>Polystomatidae</taxon>
        <taxon>Protopolystoma</taxon>
    </lineage>
</organism>